<keyword evidence="3" id="KW-0732">Signal</keyword>
<dbReference type="SMART" id="SM00582">
    <property type="entry name" value="RPR"/>
    <property type="match status" value="1"/>
</dbReference>
<evidence type="ECO:0000313" key="5">
    <source>
        <dbReference type="EMBL" id="KAF3220226.1"/>
    </source>
</evidence>
<dbReference type="PANTHER" id="PTHR30024:SF47">
    <property type="entry name" value="TAURINE-BINDING PERIPLASMIC PROTEIN"/>
    <property type="match status" value="1"/>
</dbReference>
<reference evidence="5 6" key="1">
    <citation type="submission" date="2019-06" db="EMBL/GenBank/DDBJ databases">
        <authorList>
            <person name="Palmer J.M."/>
        </authorList>
    </citation>
    <scope>NUCLEOTIDE SEQUENCE [LARGE SCALE GENOMIC DNA]</scope>
    <source>
        <strain evidence="5 6">TWF191</strain>
    </source>
</reference>
<dbReference type="SUPFAM" id="SSF53850">
    <property type="entry name" value="Periplasmic binding protein-like II"/>
    <property type="match status" value="1"/>
</dbReference>
<gene>
    <name evidence="5" type="ORF">TWF191_007541</name>
</gene>
<evidence type="ECO:0000256" key="3">
    <source>
        <dbReference type="ARBA" id="ARBA00022729"/>
    </source>
</evidence>
<dbReference type="CDD" id="cd13637">
    <property type="entry name" value="PBP2_Ca3427_like"/>
    <property type="match status" value="1"/>
</dbReference>
<dbReference type="Pfam" id="PF22384">
    <property type="entry name" value="PBP2_Ca3427_like"/>
    <property type="match status" value="1"/>
</dbReference>
<dbReference type="InterPro" id="IPR054364">
    <property type="entry name" value="Ca3427-like_PBP2"/>
</dbReference>
<dbReference type="GO" id="GO:0042597">
    <property type="term" value="C:periplasmic space"/>
    <property type="evidence" value="ECO:0007669"/>
    <property type="project" value="UniProtKB-SubCell"/>
</dbReference>
<evidence type="ECO:0000259" key="4">
    <source>
        <dbReference type="PROSITE" id="PS51391"/>
    </source>
</evidence>
<dbReference type="AlphaFoldDB" id="A0A7C8QN78"/>
<protein>
    <recommendedName>
        <fullName evidence="4">CID domain-containing protein</fullName>
    </recommendedName>
</protein>
<comment type="caution">
    <text evidence="5">The sequence shown here is derived from an EMBL/GenBank/DDBJ whole genome shotgun (WGS) entry which is preliminary data.</text>
</comment>
<dbReference type="Pfam" id="PF04818">
    <property type="entry name" value="CID"/>
    <property type="match status" value="1"/>
</dbReference>
<dbReference type="PROSITE" id="PS51391">
    <property type="entry name" value="CID"/>
    <property type="match status" value="1"/>
</dbReference>
<evidence type="ECO:0000256" key="2">
    <source>
        <dbReference type="ARBA" id="ARBA00010742"/>
    </source>
</evidence>
<dbReference type="PANTHER" id="PTHR30024">
    <property type="entry name" value="ALIPHATIC SULFONATES-BINDING PROTEIN-RELATED"/>
    <property type="match status" value="1"/>
</dbReference>
<evidence type="ECO:0000313" key="6">
    <source>
        <dbReference type="Proteomes" id="UP000483672"/>
    </source>
</evidence>
<dbReference type="EMBL" id="WIPF01000047">
    <property type="protein sequence ID" value="KAF3220226.1"/>
    <property type="molecule type" value="Genomic_DNA"/>
</dbReference>
<evidence type="ECO:0000256" key="1">
    <source>
        <dbReference type="ARBA" id="ARBA00004418"/>
    </source>
</evidence>
<dbReference type="Gene3D" id="1.25.40.90">
    <property type="match status" value="1"/>
</dbReference>
<accession>A0A7C8QN78</accession>
<dbReference type="Gene3D" id="3.40.190.10">
    <property type="entry name" value="Periplasmic binding protein-like II"/>
    <property type="match status" value="2"/>
</dbReference>
<feature type="domain" description="CID" evidence="4">
    <location>
        <begin position="26"/>
        <end position="178"/>
    </location>
</feature>
<comment type="similarity">
    <text evidence="2">Belongs to the bacterial solute-binding protein SsuA/TauA family.</text>
</comment>
<dbReference type="InterPro" id="IPR006569">
    <property type="entry name" value="CID_dom"/>
</dbReference>
<dbReference type="InterPro" id="IPR008942">
    <property type="entry name" value="ENTH_VHS"/>
</dbReference>
<proteinExistence type="inferred from homology"/>
<comment type="subcellular location">
    <subcellularLocation>
        <location evidence="1">Periplasm</location>
    </subcellularLocation>
</comment>
<sequence length="623" mass="69264">MAASHGTAIAKAALSASLLRADPTPIPGDEIARLHSLLDKCLTICTPENIKTCKHWLLEHLVQSSHRVTAFGKYLVALSSSLKSQSADGMTPSSRRRRLYILYLLNDTIHHTTFYSSPPVPFGNGVEQFLKDLFGLAQDPTRKKQRARLENLLSIWSTKGYFSEAKISSWKDEIGKSFLESTEPQEAISVSKDVKSKEQQVLLPALHGDPTAPYHDLPATTMLPLMRPNSPTPINTRSVKPIAMKAGPPSKQLSEAVDVFIKSVDKMWYGGDMRMLSDVDELGVDIIKSSDTQDEDFLDDPMGARNKEEGYYGWSRGFAIQMTKRQKGELGKQKDSSREQHFSTPLHLAQIHSYYQDLNVTFHPFPSGTGHMIQSLRSHDIDVAIGLTEGWVAGIKGSMKADWYKVIGQYVDSPLCWAISAGASGDTTVEGLKDGGKVGVSRIGSGSYIMSFVLARQKGWIAPTGQKEPFDFVVLDNFKNLRDAVNDGTADVFMWEHFTSKKFYDSGEIKRIGEIYTPWPSWLITAHDSLLQVNDARLGAFLDGVNRGIAHFRENVEESTKWITSNLEYSDEDAREWRKGVKFVDDVRKVDLGMVENVVEILKEAGVVEKGETADGVVVNIES</sequence>
<dbReference type="Proteomes" id="UP000483672">
    <property type="component" value="Unassembled WGS sequence"/>
</dbReference>
<organism evidence="5 6">
    <name type="scientific">Orbilia oligospora</name>
    <name type="common">Nematode-trapping fungus</name>
    <name type="synonym">Arthrobotrys oligospora</name>
    <dbReference type="NCBI Taxonomy" id="2813651"/>
    <lineage>
        <taxon>Eukaryota</taxon>
        <taxon>Fungi</taxon>
        <taxon>Dikarya</taxon>
        <taxon>Ascomycota</taxon>
        <taxon>Pezizomycotina</taxon>
        <taxon>Orbiliomycetes</taxon>
        <taxon>Orbiliales</taxon>
        <taxon>Orbiliaceae</taxon>
        <taxon>Orbilia</taxon>
    </lineage>
</organism>
<name>A0A7C8QN78_ORBOL</name>